<evidence type="ECO:0000256" key="3">
    <source>
        <dbReference type="ARBA" id="ARBA00022475"/>
    </source>
</evidence>
<dbReference type="PANTHER" id="PTHR35011">
    <property type="entry name" value="2,3-DIKETO-L-GULONATE TRAP TRANSPORTER SMALL PERMEASE PROTEIN YIAM"/>
    <property type="match status" value="1"/>
</dbReference>
<keyword evidence="4 9" id="KW-0997">Cell inner membrane</keyword>
<reference evidence="11 12" key="1">
    <citation type="submission" date="2020-10" db="EMBL/GenBank/DDBJ databases">
        <title>Genome sequences of Pseudomonas isolates.</title>
        <authorList>
            <person name="Wessels L."/>
            <person name="Reich F."/>
            <person name="Hammerl J."/>
        </authorList>
    </citation>
    <scope>NUCLEOTIDE SEQUENCE [LARGE SCALE GENOMIC DNA]</scope>
    <source>
        <strain evidence="11 12">20-MO00624-0</strain>
    </source>
</reference>
<dbReference type="EMBL" id="JADMCD010000011">
    <property type="protein sequence ID" value="MBF8642707.1"/>
    <property type="molecule type" value="Genomic_DNA"/>
</dbReference>
<gene>
    <name evidence="11" type="ORF">IRZ65_18695</name>
</gene>
<feature type="transmembrane region" description="Helical" evidence="9">
    <location>
        <begin position="127"/>
        <end position="151"/>
    </location>
</feature>
<evidence type="ECO:0000256" key="5">
    <source>
        <dbReference type="ARBA" id="ARBA00022692"/>
    </source>
</evidence>
<keyword evidence="7 9" id="KW-0472">Membrane</keyword>
<evidence type="ECO:0000256" key="6">
    <source>
        <dbReference type="ARBA" id="ARBA00022989"/>
    </source>
</evidence>
<evidence type="ECO:0000259" key="10">
    <source>
        <dbReference type="Pfam" id="PF04290"/>
    </source>
</evidence>
<feature type="transmembrane region" description="Helical" evidence="9">
    <location>
        <begin position="12"/>
        <end position="35"/>
    </location>
</feature>
<accession>A0ABS0FQW6</accession>
<evidence type="ECO:0000256" key="4">
    <source>
        <dbReference type="ARBA" id="ARBA00022519"/>
    </source>
</evidence>
<dbReference type="Proteomes" id="UP000626180">
    <property type="component" value="Unassembled WGS sequence"/>
</dbReference>
<comment type="similarity">
    <text evidence="8 9">Belongs to the TRAP transporter small permease family.</text>
</comment>
<evidence type="ECO:0000256" key="2">
    <source>
        <dbReference type="ARBA" id="ARBA00022448"/>
    </source>
</evidence>
<organism evidence="11 12">
    <name type="scientific">Pseudomonas luteola</name>
    <dbReference type="NCBI Taxonomy" id="47886"/>
    <lineage>
        <taxon>Bacteria</taxon>
        <taxon>Pseudomonadati</taxon>
        <taxon>Pseudomonadota</taxon>
        <taxon>Gammaproteobacteria</taxon>
        <taxon>Pseudomonadales</taxon>
        <taxon>Pseudomonadaceae</taxon>
        <taxon>Pseudomonas</taxon>
    </lineage>
</organism>
<dbReference type="Pfam" id="PF04290">
    <property type="entry name" value="DctQ"/>
    <property type="match status" value="1"/>
</dbReference>
<feature type="transmembrane region" description="Helical" evidence="9">
    <location>
        <begin position="47"/>
        <end position="65"/>
    </location>
</feature>
<evidence type="ECO:0000256" key="7">
    <source>
        <dbReference type="ARBA" id="ARBA00023136"/>
    </source>
</evidence>
<keyword evidence="12" id="KW-1185">Reference proteome</keyword>
<proteinExistence type="inferred from homology"/>
<feature type="domain" description="Tripartite ATP-independent periplasmic transporters DctQ component" evidence="10">
    <location>
        <begin position="23"/>
        <end position="149"/>
    </location>
</feature>
<evidence type="ECO:0000313" key="11">
    <source>
        <dbReference type="EMBL" id="MBF8642707.1"/>
    </source>
</evidence>
<sequence length="168" mass="19055">MRKLVAGYFHLLKVIAVISLVLMVVLVFGNVVLRYGFNQGITVSEELSRWAFVWLTFIGALVVLRDRGHMGVDIALKHMPRWGERISLIISQLLMLACSLLFLRGSWLQTDINWNFPSPVTGLSMGWFYGVGIVFGLSASFIHLYEIFLLIMSKDIRQPDSSKLEAHL</sequence>
<comment type="function">
    <text evidence="9">Part of the tripartite ATP-independent periplasmic (TRAP) transport system.</text>
</comment>
<dbReference type="InterPro" id="IPR007387">
    <property type="entry name" value="TRAP_DctQ"/>
</dbReference>
<comment type="subunit">
    <text evidence="9">The complex comprises the extracytoplasmic solute receptor protein and the two transmembrane proteins.</text>
</comment>
<name>A0ABS0FQW6_PSELU</name>
<keyword evidence="5 9" id="KW-0812">Transmembrane</keyword>
<dbReference type="InterPro" id="IPR055348">
    <property type="entry name" value="DctQ"/>
</dbReference>
<evidence type="ECO:0000256" key="1">
    <source>
        <dbReference type="ARBA" id="ARBA00004429"/>
    </source>
</evidence>
<evidence type="ECO:0000256" key="8">
    <source>
        <dbReference type="ARBA" id="ARBA00038436"/>
    </source>
</evidence>
<feature type="transmembrane region" description="Helical" evidence="9">
    <location>
        <begin position="86"/>
        <end position="107"/>
    </location>
</feature>
<evidence type="ECO:0000313" key="12">
    <source>
        <dbReference type="Proteomes" id="UP000626180"/>
    </source>
</evidence>
<comment type="caution">
    <text evidence="11">The sequence shown here is derived from an EMBL/GenBank/DDBJ whole genome shotgun (WGS) entry which is preliminary data.</text>
</comment>
<comment type="subcellular location">
    <subcellularLocation>
        <location evidence="1 9">Cell inner membrane</location>
        <topology evidence="1 9">Multi-pass membrane protein</topology>
    </subcellularLocation>
</comment>
<evidence type="ECO:0000256" key="9">
    <source>
        <dbReference type="RuleBase" id="RU369079"/>
    </source>
</evidence>
<dbReference type="PANTHER" id="PTHR35011:SF2">
    <property type="entry name" value="2,3-DIKETO-L-GULONATE TRAP TRANSPORTER SMALL PERMEASE PROTEIN YIAM"/>
    <property type="match status" value="1"/>
</dbReference>
<keyword evidence="2 9" id="KW-0813">Transport</keyword>
<keyword evidence="6 9" id="KW-1133">Transmembrane helix</keyword>
<keyword evidence="3" id="KW-1003">Cell membrane</keyword>
<protein>
    <recommendedName>
        <fullName evidence="9">TRAP transporter small permease protein</fullName>
    </recommendedName>
</protein>